<dbReference type="Proteomes" id="UP000009044">
    <property type="component" value="Chromosome"/>
</dbReference>
<dbReference type="HOGENOM" id="CLU_096367_1_1_5"/>
<dbReference type="STRING" id="634177.GLX_15740"/>
<gene>
    <name evidence="1" type="ordered locus">GLX_15740</name>
</gene>
<protein>
    <submittedName>
        <fullName evidence="1">Uncharacterized protein</fullName>
    </submittedName>
</protein>
<proteinExistence type="predicted"/>
<accession>G2I789</accession>
<dbReference type="KEGG" id="gxy:GLX_15740"/>
<sequence>MARNVKISGGGKLKAALANLSQKVKDGTHVRVGYLEGATYDDEKHTPVAQVAAWDEFGTATAPPRPFMRPTIAQHQDGWGKALGSALNQTDFDVDRALAGTGAIMASQIVDQIDATTSPANAPLTNLLKDRFPKGDYTRDDFLKAVHDLAAGAQAPPGQPLNWSGRMRNSVSYEVKPSSEEG</sequence>
<name>G2I789_KOMMN</name>
<dbReference type="AlphaFoldDB" id="G2I789"/>
<evidence type="ECO:0000313" key="2">
    <source>
        <dbReference type="Proteomes" id="UP000009044"/>
    </source>
</evidence>
<evidence type="ECO:0000313" key="1">
    <source>
        <dbReference type="EMBL" id="BAK83986.1"/>
    </source>
</evidence>
<dbReference type="RefSeq" id="WP_014105528.1">
    <property type="nucleotide sequence ID" value="NC_016027.1"/>
</dbReference>
<organism evidence="1 2">
    <name type="scientific">Komagataeibacter medellinensis (strain NBRC 3288 / BCRC 11682 / LMG 1693 / Kondo 51)</name>
    <name type="common">Gluconacetobacter medellinensis</name>
    <dbReference type="NCBI Taxonomy" id="634177"/>
    <lineage>
        <taxon>Bacteria</taxon>
        <taxon>Pseudomonadati</taxon>
        <taxon>Pseudomonadota</taxon>
        <taxon>Alphaproteobacteria</taxon>
        <taxon>Acetobacterales</taxon>
        <taxon>Acetobacteraceae</taxon>
        <taxon>Komagataeibacter</taxon>
    </lineage>
</organism>
<dbReference type="EMBL" id="AP012159">
    <property type="protein sequence ID" value="BAK83986.1"/>
    <property type="molecule type" value="Genomic_DNA"/>
</dbReference>
<reference evidence="2" key="1">
    <citation type="journal article" date="2011" name="J. Bacteriol.">
        <title>Complete genome sequence of NBRC 3288, a unique cellulose-nonproducing strain of Gluconacetobacter xylinus isolated from vinegar.</title>
        <authorList>
            <person name="Ogino H."/>
            <person name="Azuma Y."/>
            <person name="Hosoyama A."/>
            <person name="Nakazawa H."/>
            <person name="Matsutani M."/>
            <person name="Hasegawa A."/>
            <person name="Otsuyama K."/>
            <person name="Matsushita K."/>
            <person name="Fujita N."/>
            <person name="Shirai M."/>
        </authorList>
    </citation>
    <scope>NUCLEOTIDE SEQUENCE [LARGE SCALE GENOMIC DNA]</scope>
    <source>
        <strain evidence="2">NBRC 3288 / BCRC 11682 / LMG 1693</strain>
    </source>
</reference>